<keyword evidence="4" id="KW-1185">Reference proteome</keyword>
<organism evidence="3 4">
    <name type="scientific">Aphanomyces stellatus</name>
    <dbReference type="NCBI Taxonomy" id="120398"/>
    <lineage>
        <taxon>Eukaryota</taxon>
        <taxon>Sar</taxon>
        <taxon>Stramenopiles</taxon>
        <taxon>Oomycota</taxon>
        <taxon>Saprolegniomycetes</taxon>
        <taxon>Saprolegniales</taxon>
        <taxon>Verrucalvaceae</taxon>
        <taxon>Aphanomyces</taxon>
    </lineage>
</organism>
<feature type="domain" description="PDZ" evidence="1">
    <location>
        <begin position="295"/>
        <end position="346"/>
    </location>
</feature>
<dbReference type="Gene3D" id="2.40.10.120">
    <property type="match status" value="1"/>
</dbReference>
<dbReference type="EMBL" id="CAADRA010007548">
    <property type="protein sequence ID" value="VFU01993.1"/>
    <property type="molecule type" value="Genomic_DNA"/>
</dbReference>
<name>A0A485LTX4_9STRA</name>
<dbReference type="SUPFAM" id="SSF50494">
    <property type="entry name" value="Trypsin-like serine proteases"/>
    <property type="match status" value="2"/>
</dbReference>
<accession>A0A485LTX4</accession>
<reference evidence="3 4" key="1">
    <citation type="submission" date="2019-03" db="EMBL/GenBank/DDBJ databases">
        <authorList>
            <person name="Gaulin E."/>
            <person name="Dumas B."/>
        </authorList>
    </citation>
    <scope>NUCLEOTIDE SEQUENCE [LARGE SCALE GENOMIC DNA]</scope>
    <source>
        <strain evidence="3">CBS 568.67</strain>
    </source>
</reference>
<protein>
    <submittedName>
        <fullName evidence="3">Aste57867_25368 protein</fullName>
    </submittedName>
</protein>
<dbReference type="SUPFAM" id="SSF50156">
    <property type="entry name" value="PDZ domain-like"/>
    <property type="match status" value="3"/>
</dbReference>
<dbReference type="PANTHER" id="PTHR46366">
    <property type="entry name" value="PRO-APOPTOTIC SERINE PROTEASE NMA111"/>
    <property type="match status" value="1"/>
</dbReference>
<evidence type="ECO:0000313" key="4">
    <source>
        <dbReference type="Proteomes" id="UP000332933"/>
    </source>
</evidence>
<dbReference type="InterPro" id="IPR036034">
    <property type="entry name" value="PDZ_sf"/>
</dbReference>
<dbReference type="SMART" id="SM00228">
    <property type="entry name" value="PDZ"/>
    <property type="match status" value="3"/>
</dbReference>
<dbReference type="Pfam" id="PF12812">
    <property type="entry name" value="PDZ_1"/>
    <property type="match status" value="1"/>
</dbReference>
<dbReference type="InterPro" id="IPR001478">
    <property type="entry name" value="PDZ"/>
</dbReference>
<dbReference type="Proteomes" id="UP000332933">
    <property type="component" value="Unassembled WGS sequence"/>
</dbReference>
<evidence type="ECO:0000313" key="2">
    <source>
        <dbReference type="EMBL" id="KAF0682512.1"/>
    </source>
</evidence>
<sequence>MHPAIASVLAASASAVATWYYLHLPSVASTTALSTSDDDIHHLQTALLALEEALAAPSRPDASQWQQSLQDAIPAIVTIRVMAVRHFDGDRPMYSVATGFVVDKVRGLILTNRHVVTPGPVVADAVFVNHEEVDLIPVYRDPVHDFGFFRFDPTKIRFLALHEIPLRPDLAAVGTDIRVVGNDNGEKMQILPGILAKLDRDAPQYGLLGYNDFNTFYYSAASSTSGGSSGSPVLNVDGAAVALNAGGATNAASSYYLPLDRVQRALMLLQATADGTPPVIPRGTWQTIFRHAAFDEGRKLGLPAATERAIRAAAPTETGVLVVDQVVPDGPADGLLHVGDVLLQVDTDPFTTTFLALEDTLDAHVGRTLNLTIQRGGKTLWLSLPVQNLHAITPSRFLEVGQCLLHDLSFQQARNMALPVGGVYLAAAGHMLYKADIYDPCIIVAVDDKPTACLDDFIVAIQDLHHGYRTSLQYFSPTNRHVVESAVIAIDRQWFPMQLYTRNDTDGLWHPHVFAVPPLRRLESSSSTVDTPPPAPLQTDAPWSTTLLASMVFVRFDTPLTIDGISMSSYDGVGYVVDGTQGLVLVDQYTVPVALGEVTVTVAASTQVPATIRFVHPIHNFAIVQYDVAAIGVLPSLPLTNHVKSLHVGDALEFVGLTRSWSVLTMTSVVTKIDRLVTTDFKVPRYKPGNVELVSFDLLSSSARGGLFVDPADGAVAAFYLAFVAEDSADGAGQAFAYGLPVHVVQDVVAAFRRGQPPTSIPWLPVDLGTMSLSDARAAFGLSPARLKSLEQCYDDTRQVLTILRCMAQTQASAQLRSGDIVLAIDGHVVAKDDDVARACAGKPSVEMVILRHKQEMTLVVETVALSGFGTDRVVLWGGLLLQAPHTAVLQRGYSSGGVYCSQWFNGSPAEKYNLHSSRFIVAVNDVLTPTLDAFLDVVLHLAHGDSVRLDMRDLETRPEMATLKTDNQYWPTLDVQYSTQSDRWEVVQHKA</sequence>
<dbReference type="EMBL" id="VJMH01007522">
    <property type="protein sequence ID" value="KAF0682512.1"/>
    <property type="molecule type" value="Genomic_DNA"/>
</dbReference>
<dbReference type="InterPro" id="IPR025926">
    <property type="entry name" value="PDZ-like_dom"/>
</dbReference>
<dbReference type="InterPro" id="IPR009003">
    <property type="entry name" value="Peptidase_S1_PA"/>
</dbReference>
<gene>
    <name evidence="3" type="primary">Aste57867_25368</name>
    <name evidence="2" type="ORF">As57867_025290</name>
    <name evidence="3" type="ORF">ASTE57867_25368</name>
</gene>
<dbReference type="PANTHER" id="PTHR46366:SF1">
    <property type="entry name" value="PDZ DOMAIN-CONTAINING PROTEIN C1685.05"/>
    <property type="match status" value="1"/>
</dbReference>
<dbReference type="Gene3D" id="2.30.42.10">
    <property type="match status" value="3"/>
</dbReference>
<evidence type="ECO:0000313" key="3">
    <source>
        <dbReference type="EMBL" id="VFU01993.1"/>
    </source>
</evidence>
<evidence type="ECO:0000259" key="1">
    <source>
        <dbReference type="PROSITE" id="PS50106"/>
    </source>
</evidence>
<reference evidence="2" key="2">
    <citation type="submission" date="2019-06" db="EMBL/GenBank/DDBJ databases">
        <title>Genomics analysis of Aphanomyces spp. identifies a new class of oomycete effector associated with host adaptation.</title>
        <authorList>
            <person name="Gaulin E."/>
        </authorList>
    </citation>
    <scope>NUCLEOTIDE SEQUENCE</scope>
    <source>
        <strain evidence="2">CBS 578.67</strain>
    </source>
</reference>
<proteinExistence type="predicted"/>
<dbReference type="AlphaFoldDB" id="A0A485LTX4"/>
<dbReference type="OrthoDB" id="4217619at2759"/>
<dbReference type="Pfam" id="PF13180">
    <property type="entry name" value="PDZ_2"/>
    <property type="match status" value="1"/>
</dbReference>
<dbReference type="PROSITE" id="PS50106">
    <property type="entry name" value="PDZ"/>
    <property type="match status" value="1"/>
</dbReference>
<dbReference type="Pfam" id="PF13365">
    <property type="entry name" value="Trypsin_2"/>
    <property type="match status" value="1"/>
</dbReference>